<dbReference type="InterPro" id="IPR011990">
    <property type="entry name" value="TPR-like_helical_dom_sf"/>
</dbReference>
<accession>A0ABQ5D8K2</accession>
<dbReference type="Pfam" id="PF01535">
    <property type="entry name" value="PPR"/>
    <property type="match status" value="1"/>
</dbReference>
<keyword evidence="1" id="KW-0677">Repeat</keyword>
<dbReference type="InterPro" id="IPR046960">
    <property type="entry name" value="PPR_At4g14850-like_plant"/>
</dbReference>
<feature type="repeat" description="PPR" evidence="2">
    <location>
        <begin position="48"/>
        <end position="82"/>
    </location>
</feature>
<reference evidence="3" key="1">
    <citation type="journal article" date="2022" name="Int. J. Mol. Sci.">
        <title>Draft Genome of Tanacetum Coccineum: Genomic Comparison of Closely Related Tanacetum-Family Plants.</title>
        <authorList>
            <person name="Yamashiro T."/>
            <person name="Shiraishi A."/>
            <person name="Nakayama K."/>
            <person name="Satake H."/>
        </authorList>
    </citation>
    <scope>NUCLEOTIDE SEQUENCE</scope>
</reference>
<sequence length="168" mass="18378">MFEAMPVKSVVTCTAVISGYASNGDVEAARKMFDQSSKTVFNQMFNRCIITWTTMVSGLAVNGMCKEALALFNQMCVQGTKPDDVMFIAVLSACNHGGLVEEARSGDLDEAVRLTESMDMVPNAVIWGTLIGACKLEEIFQSKQTAKVGKYSQEERINEVIGLEDIPY</sequence>
<name>A0ABQ5D8K2_9ASTR</name>
<evidence type="ECO:0000256" key="2">
    <source>
        <dbReference type="PROSITE-ProRule" id="PRU00708"/>
    </source>
</evidence>
<dbReference type="PANTHER" id="PTHR47926:SF531">
    <property type="entry name" value="TETRATRICOPEPTIDE REPEAT SUPERFAMILY PROTEIN"/>
    <property type="match status" value="1"/>
</dbReference>
<proteinExistence type="predicted"/>
<dbReference type="InterPro" id="IPR002885">
    <property type="entry name" value="PPR_rpt"/>
</dbReference>
<organism evidence="3 4">
    <name type="scientific">Tanacetum coccineum</name>
    <dbReference type="NCBI Taxonomy" id="301880"/>
    <lineage>
        <taxon>Eukaryota</taxon>
        <taxon>Viridiplantae</taxon>
        <taxon>Streptophyta</taxon>
        <taxon>Embryophyta</taxon>
        <taxon>Tracheophyta</taxon>
        <taxon>Spermatophyta</taxon>
        <taxon>Magnoliopsida</taxon>
        <taxon>eudicotyledons</taxon>
        <taxon>Gunneridae</taxon>
        <taxon>Pentapetalae</taxon>
        <taxon>asterids</taxon>
        <taxon>campanulids</taxon>
        <taxon>Asterales</taxon>
        <taxon>Asteraceae</taxon>
        <taxon>Asteroideae</taxon>
        <taxon>Anthemideae</taxon>
        <taxon>Anthemidinae</taxon>
        <taxon>Tanacetum</taxon>
    </lineage>
</organism>
<keyword evidence="4" id="KW-1185">Reference proteome</keyword>
<dbReference type="Gene3D" id="1.25.40.10">
    <property type="entry name" value="Tetratricopeptide repeat domain"/>
    <property type="match status" value="1"/>
</dbReference>
<feature type="repeat" description="PPR" evidence="2">
    <location>
        <begin position="9"/>
        <end position="39"/>
    </location>
</feature>
<evidence type="ECO:0000256" key="1">
    <source>
        <dbReference type="ARBA" id="ARBA00022737"/>
    </source>
</evidence>
<dbReference type="PROSITE" id="PS51375">
    <property type="entry name" value="PPR"/>
    <property type="match status" value="2"/>
</dbReference>
<dbReference type="NCBIfam" id="TIGR00756">
    <property type="entry name" value="PPR"/>
    <property type="match status" value="2"/>
</dbReference>
<evidence type="ECO:0000313" key="4">
    <source>
        <dbReference type="Proteomes" id="UP001151760"/>
    </source>
</evidence>
<gene>
    <name evidence="3" type="ORF">Tco_0925619</name>
</gene>
<dbReference type="PANTHER" id="PTHR47926">
    <property type="entry name" value="PENTATRICOPEPTIDE REPEAT-CONTAINING PROTEIN"/>
    <property type="match status" value="1"/>
</dbReference>
<comment type="caution">
    <text evidence="3">The sequence shown here is derived from an EMBL/GenBank/DDBJ whole genome shotgun (WGS) entry which is preliminary data.</text>
</comment>
<dbReference type="Proteomes" id="UP001151760">
    <property type="component" value="Unassembled WGS sequence"/>
</dbReference>
<protein>
    <submittedName>
        <fullName evidence="3">Pentatricopeptide repeat-containing protein</fullName>
    </submittedName>
</protein>
<evidence type="ECO:0000313" key="3">
    <source>
        <dbReference type="EMBL" id="GJT35200.1"/>
    </source>
</evidence>
<dbReference type="Pfam" id="PF13041">
    <property type="entry name" value="PPR_2"/>
    <property type="match status" value="1"/>
</dbReference>
<reference evidence="3" key="2">
    <citation type="submission" date="2022-01" db="EMBL/GenBank/DDBJ databases">
        <authorList>
            <person name="Yamashiro T."/>
            <person name="Shiraishi A."/>
            <person name="Satake H."/>
            <person name="Nakayama K."/>
        </authorList>
    </citation>
    <scope>NUCLEOTIDE SEQUENCE</scope>
</reference>
<dbReference type="EMBL" id="BQNB010015030">
    <property type="protein sequence ID" value="GJT35200.1"/>
    <property type="molecule type" value="Genomic_DNA"/>
</dbReference>